<protein>
    <submittedName>
        <fullName evidence="2">Uncharacterized protein</fullName>
    </submittedName>
</protein>
<dbReference type="AlphaFoldDB" id="A0A811RA54"/>
<dbReference type="PANTHER" id="PTHR33075">
    <property type="entry name" value="OS02G0499800 PROTEIN"/>
    <property type="match status" value="1"/>
</dbReference>
<dbReference type="Proteomes" id="UP000604825">
    <property type="component" value="Unassembled WGS sequence"/>
</dbReference>
<dbReference type="OrthoDB" id="687457at2759"/>
<comment type="caution">
    <text evidence="2">The sequence shown here is derived from an EMBL/GenBank/DDBJ whole genome shotgun (WGS) entry which is preliminary data.</text>
</comment>
<dbReference type="EMBL" id="CAJGYO010000014">
    <property type="protein sequence ID" value="CAD6266798.1"/>
    <property type="molecule type" value="Genomic_DNA"/>
</dbReference>
<accession>A0A811RA54</accession>
<evidence type="ECO:0000313" key="3">
    <source>
        <dbReference type="Proteomes" id="UP000604825"/>
    </source>
</evidence>
<name>A0A811RA54_9POAL</name>
<evidence type="ECO:0000256" key="1">
    <source>
        <dbReference type="SAM" id="MobiDB-lite"/>
    </source>
</evidence>
<organism evidence="2 3">
    <name type="scientific">Miscanthus lutarioriparius</name>
    <dbReference type="NCBI Taxonomy" id="422564"/>
    <lineage>
        <taxon>Eukaryota</taxon>
        <taxon>Viridiplantae</taxon>
        <taxon>Streptophyta</taxon>
        <taxon>Embryophyta</taxon>
        <taxon>Tracheophyta</taxon>
        <taxon>Spermatophyta</taxon>
        <taxon>Magnoliopsida</taxon>
        <taxon>Liliopsida</taxon>
        <taxon>Poales</taxon>
        <taxon>Poaceae</taxon>
        <taxon>PACMAD clade</taxon>
        <taxon>Panicoideae</taxon>
        <taxon>Andropogonodae</taxon>
        <taxon>Andropogoneae</taxon>
        <taxon>Saccharinae</taxon>
        <taxon>Miscanthus</taxon>
    </lineage>
</organism>
<sequence length="247" mass="28339">MQRLRHGRLARTPVRVAPGEGGLSPLLLLSFTRRRRGQPSVYACRPPFLGSIRGLHDQIQDLRGWIRSFPHRIWPGGVLSHRLASRDVASSRTLLSTAYDVFDTMPITARQVRKLAAYLISYWYKKGHKPIKHPLLPDARSFVKFDPARVKDVQKVPHFIVYEDPDRIDGESWTIQCEVLQHKPQGEGPPDEDAIPDLNLELGPPFDFFGLGQPVNGPNHQHEQNQWQQQNAWDPWPEEVQAQDKEM</sequence>
<reference evidence="2" key="1">
    <citation type="submission" date="2020-10" db="EMBL/GenBank/DDBJ databases">
        <authorList>
            <person name="Han B."/>
            <person name="Lu T."/>
            <person name="Zhao Q."/>
            <person name="Huang X."/>
            <person name="Zhao Y."/>
        </authorList>
    </citation>
    <scope>NUCLEOTIDE SEQUENCE</scope>
</reference>
<proteinExistence type="predicted"/>
<evidence type="ECO:0000313" key="2">
    <source>
        <dbReference type="EMBL" id="CAD6266798.1"/>
    </source>
</evidence>
<keyword evidence="3" id="KW-1185">Reference proteome</keyword>
<dbReference type="PANTHER" id="PTHR33075:SF7">
    <property type="entry name" value="OS02G0303350 PROTEIN"/>
    <property type="match status" value="1"/>
</dbReference>
<gene>
    <name evidence="2" type="ORF">NCGR_LOCUS50103</name>
</gene>
<feature type="region of interest" description="Disordered" evidence="1">
    <location>
        <begin position="211"/>
        <end position="247"/>
    </location>
</feature>